<dbReference type="GO" id="GO:0016301">
    <property type="term" value="F:kinase activity"/>
    <property type="evidence" value="ECO:0007669"/>
    <property type="project" value="UniProtKB-KW"/>
</dbReference>
<reference evidence="8 9" key="1">
    <citation type="journal article" date="2017" name="Genome Announc.">
        <title>Draft Genome Sequence of Romboutsia weinsteinii sp. nov. Strain CCRI-19649(T) Isolated from Surface Water.</title>
        <authorList>
            <person name="Maheux A.F."/>
            <person name="Boudreau D.K."/>
            <person name="Berube E."/>
            <person name="Boissinot M."/>
            <person name="Cantin P."/>
            <person name="Raymond F."/>
            <person name="Corbeil J."/>
            <person name="Omar R.F."/>
            <person name="Bergeron M.G."/>
        </authorList>
    </citation>
    <scope>NUCLEOTIDE SEQUENCE [LARGE SCALE GENOMIC DNA]</scope>
    <source>
        <strain evidence="8 9">CCRI-19649</strain>
    </source>
</reference>
<keyword evidence="5" id="KW-0598">Phosphotransferase system</keyword>
<dbReference type="InterPro" id="IPR050890">
    <property type="entry name" value="PTS_EIIA_component"/>
</dbReference>
<keyword evidence="9" id="KW-1185">Reference proteome</keyword>
<dbReference type="Pfam" id="PF00358">
    <property type="entry name" value="PTS_EIIA_1"/>
    <property type="match status" value="1"/>
</dbReference>
<keyword evidence="6" id="KW-0418">Kinase</keyword>
<dbReference type="InterPro" id="IPR011055">
    <property type="entry name" value="Dup_hybrid_motif"/>
</dbReference>
<gene>
    <name evidence="8" type="ORF">CHL78_014495</name>
</gene>
<dbReference type="PROSITE" id="PS00371">
    <property type="entry name" value="PTS_EIIA_TYPE_1_HIS"/>
    <property type="match status" value="1"/>
</dbReference>
<evidence type="ECO:0000256" key="4">
    <source>
        <dbReference type="ARBA" id="ARBA00022679"/>
    </source>
</evidence>
<evidence type="ECO:0000256" key="3">
    <source>
        <dbReference type="ARBA" id="ARBA00022597"/>
    </source>
</evidence>
<keyword evidence="4" id="KW-0808">Transferase</keyword>
<dbReference type="AlphaFoldDB" id="A0A371J0G9"/>
<comment type="subcellular location">
    <subcellularLocation>
        <location evidence="1">Cytoplasm</location>
    </subcellularLocation>
</comment>
<evidence type="ECO:0000256" key="2">
    <source>
        <dbReference type="ARBA" id="ARBA00022448"/>
    </source>
</evidence>
<evidence type="ECO:0000259" key="7">
    <source>
        <dbReference type="PROSITE" id="PS51093"/>
    </source>
</evidence>
<name>A0A371J0G9_9FIRM</name>
<dbReference type="Proteomes" id="UP000215694">
    <property type="component" value="Unassembled WGS sequence"/>
</dbReference>
<keyword evidence="2" id="KW-0813">Transport</keyword>
<protein>
    <submittedName>
        <fullName evidence="8">PTS glucose transporter subunit IIA</fullName>
    </submittedName>
</protein>
<dbReference type="PANTHER" id="PTHR45008">
    <property type="entry name" value="PTS SYSTEM GLUCOSE-SPECIFIC EIIA COMPONENT"/>
    <property type="match status" value="1"/>
</dbReference>
<dbReference type="RefSeq" id="WP_094369774.1">
    <property type="nucleotide sequence ID" value="NZ_NOJY02000032.1"/>
</dbReference>
<evidence type="ECO:0000313" key="8">
    <source>
        <dbReference type="EMBL" id="RDY26225.1"/>
    </source>
</evidence>
<feature type="domain" description="PTS EIIA type-1" evidence="7">
    <location>
        <begin position="30"/>
        <end position="135"/>
    </location>
</feature>
<evidence type="ECO:0000313" key="9">
    <source>
        <dbReference type="Proteomes" id="UP000215694"/>
    </source>
</evidence>
<dbReference type="PROSITE" id="PS51093">
    <property type="entry name" value="PTS_EIIA_TYPE_1"/>
    <property type="match status" value="1"/>
</dbReference>
<dbReference type="PANTHER" id="PTHR45008:SF1">
    <property type="entry name" value="PTS SYSTEM GLUCOSE-SPECIFIC EIIA COMPONENT"/>
    <property type="match status" value="1"/>
</dbReference>
<dbReference type="NCBIfam" id="TIGR00830">
    <property type="entry name" value="PTBA"/>
    <property type="match status" value="1"/>
</dbReference>
<evidence type="ECO:0000256" key="5">
    <source>
        <dbReference type="ARBA" id="ARBA00022683"/>
    </source>
</evidence>
<dbReference type="InterPro" id="IPR001127">
    <property type="entry name" value="PTS_EIIA_1_perm"/>
</dbReference>
<comment type="caution">
    <text evidence="8">The sequence shown here is derived from an EMBL/GenBank/DDBJ whole genome shotgun (WGS) entry which is preliminary data.</text>
</comment>
<proteinExistence type="predicted"/>
<dbReference type="Gene3D" id="2.70.70.10">
    <property type="entry name" value="Glucose Permease (Domain IIA)"/>
    <property type="match status" value="1"/>
</dbReference>
<keyword evidence="3 8" id="KW-0762">Sugar transport</keyword>
<evidence type="ECO:0000256" key="1">
    <source>
        <dbReference type="ARBA" id="ARBA00004496"/>
    </source>
</evidence>
<dbReference type="EMBL" id="NOJY02000032">
    <property type="protein sequence ID" value="RDY26225.1"/>
    <property type="molecule type" value="Genomic_DNA"/>
</dbReference>
<evidence type="ECO:0000256" key="6">
    <source>
        <dbReference type="ARBA" id="ARBA00022777"/>
    </source>
</evidence>
<sequence length="160" mass="17340">MLSIFKKKKIDNSLSAFTSGRVIPIEELKDGVFSSKVLGDGLAIYSENDEVVSPGDGEVVTVMNTTKHAVGIKMKSGVEILLHVGIDTVSMQGEGFNLFVDEGDKVKKGDKLITFNSELIKQKGLIDAVVMVATNSDEFNNIKYNTNIDAISKETVIAEI</sequence>
<dbReference type="FunFam" id="2.70.70.10:FF:000001">
    <property type="entry name" value="PTS system glucose-specific IIA component"/>
    <property type="match status" value="1"/>
</dbReference>
<organism evidence="8 9">
    <name type="scientific">Romboutsia weinsteinii</name>
    <dbReference type="NCBI Taxonomy" id="2020949"/>
    <lineage>
        <taxon>Bacteria</taxon>
        <taxon>Bacillati</taxon>
        <taxon>Bacillota</taxon>
        <taxon>Clostridia</taxon>
        <taxon>Peptostreptococcales</taxon>
        <taxon>Peptostreptococcaceae</taxon>
        <taxon>Romboutsia</taxon>
    </lineage>
</organism>
<accession>A0A371J0G9</accession>
<dbReference type="SUPFAM" id="SSF51261">
    <property type="entry name" value="Duplicated hybrid motif"/>
    <property type="match status" value="1"/>
</dbReference>
<dbReference type="GO" id="GO:0009401">
    <property type="term" value="P:phosphoenolpyruvate-dependent sugar phosphotransferase system"/>
    <property type="evidence" value="ECO:0007669"/>
    <property type="project" value="UniProtKB-KW"/>
</dbReference>
<dbReference type="OrthoDB" id="92465at2"/>
<dbReference type="GO" id="GO:0005737">
    <property type="term" value="C:cytoplasm"/>
    <property type="evidence" value="ECO:0007669"/>
    <property type="project" value="UniProtKB-SubCell"/>
</dbReference>